<name>A0ABP8DIQ6_9ACTN</name>
<evidence type="ECO:0008006" key="3">
    <source>
        <dbReference type="Google" id="ProtNLM"/>
    </source>
</evidence>
<dbReference type="SUPFAM" id="SSF52047">
    <property type="entry name" value="RNI-like"/>
    <property type="match status" value="1"/>
</dbReference>
<gene>
    <name evidence="1" type="ORF">GCM10022255_072150</name>
</gene>
<evidence type="ECO:0000313" key="2">
    <source>
        <dbReference type="Proteomes" id="UP001500620"/>
    </source>
</evidence>
<dbReference type="RefSeq" id="WP_345133974.1">
    <property type="nucleotide sequence ID" value="NZ_BAABAT010000026.1"/>
</dbReference>
<keyword evidence="2" id="KW-1185">Reference proteome</keyword>
<dbReference type="NCBIfam" id="NF038076">
    <property type="entry name" value="fam_STM4015"/>
    <property type="match status" value="1"/>
</dbReference>
<organism evidence="1 2">
    <name type="scientific">Dactylosporangium darangshiense</name>
    <dbReference type="NCBI Taxonomy" id="579108"/>
    <lineage>
        <taxon>Bacteria</taxon>
        <taxon>Bacillati</taxon>
        <taxon>Actinomycetota</taxon>
        <taxon>Actinomycetes</taxon>
        <taxon>Micromonosporales</taxon>
        <taxon>Micromonosporaceae</taxon>
        <taxon>Dactylosporangium</taxon>
    </lineage>
</organism>
<reference evidence="2" key="1">
    <citation type="journal article" date="2019" name="Int. J. Syst. Evol. Microbiol.">
        <title>The Global Catalogue of Microorganisms (GCM) 10K type strain sequencing project: providing services to taxonomists for standard genome sequencing and annotation.</title>
        <authorList>
            <consortium name="The Broad Institute Genomics Platform"/>
            <consortium name="The Broad Institute Genome Sequencing Center for Infectious Disease"/>
            <person name="Wu L."/>
            <person name="Ma J."/>
        </authorList>
    </citation>
    <scope>NUCLEOTIDE SEQUENCE [LARGE SCALE GENOMIC DNA]</scope>
    <source>
        <strain evidence="2">JCM 17441</strain>
    </source>
</reference>
<evidence type="ECO:0000313" key="1">
    <source>
        <dbReference type="EMBL" id="GAA4257009.1"/>
    </source>
</evidence>
<comment type="caution">
    <text evidence="1">The sequence shown here is derived from an EMBL/GenBank/DDBJ whole genome shotgun (WGS) entry which is preliminary data.</text>
</comment>
<dbReference type="InterPro" id="IPR047722">
    <property type="entry name" value="STM4015-like"/>
</dbReference>
<dbReference type="EMBL" id="BAABAT010000026">
    <property type="protein sequence ID" value="GAA4257009.1"/>
    <property type="molecule type" value="Genomic_DNA"/>
</dbReference>
<dbReference type="InterPro" id="IPR032675">
    <property type="entry name" value="LRR_dom_sf"/>
</dbReference>
<proteinExistence type="predicted"/>
<dbReference type="Gene3D" id="3.80.10.10">
    <property type="entry name" value="Ribonuclease Inhibitor"/>
    <property type="match status" value="1"/>
</dbReference>
<dbReference type="Proteomes" id="UP001500620">
    <property type="component" value="Unassembled WGS sequence"/>
</dbReference>
<protein>
    <recommendedName>
        <fullName evidence="3">Leucine-rich repeat domain-containing protein</fullName>
    </recommendedName>
</protein>
<sequence>MSFSSHATTFAGLPVVELEAGEPLPDVDGPVAWRYSFWDYDDDDEEGLSEAFAAEFERLLGGIDAAAVRALVIGSWGYAAFADAPIAQLCAAADRLTSLEALFLGDITSEECEASWIRQGDITPLLEAYPRLRTLRVRGSAGLGLSPVRHEHLRSLAFESGGLPAEVVRAVLDSELPQLEHLELWLGVRNYGGDITVADLEALLAGGRFPALRRLGLRNAEIAGRIAAALAGAPVVGRLEELDLSLGVLDDGGAEALLAGQPLTHLRRLDLHHNFLSPQFAARVVEELPGVDVDVSQQQAEERWGRYTAVAE</sequence>
<accession>A0ABP8DIQ6</accession>